<dbReference type="SUPFAM" id="SSF51338">
    <property type="entry name" value="Composite domain of metallo-dependent hydrolases"/>
    <property type="match status" value="1"/>
</dbReference>
<dbReference type="InterPro" id="IPR032466">
    <property type="entry name" value="Metal_Hydrolase"/>
</dbReference>
<accession>A0A0Q3KGD0</accession>
<proteinExistence type="predicted"/>
<dbReference type="InterPro" id="IPR011059">
    <property type="entry name" value="Metal-dep_hydrolase_composite"/>
</dbReference>
<gene>
    <name evidence="2" type="ORF">ARD30_05810</name>
    <name evidence="3" type="ORF">SAMN05660750_02117</name>
</gene>
<dbReference type="Gene3D" id="2.30.40.10">
    <property type="entry name" value="Urease, subunit C, domain 1"/>
    <property type="match status" value="1"/>
</dbReference>
<sequence>MSDFDLVLRGNIVLSDRIIEDGYVAVTGGKIGKVGSGTPPSARETQDFRGQWIMPGVIDGQVHSGSQANHEGIGMCSRAAAAGGVTVMVDMPYDEPEPVTSAKLFNEKVAVVERDAHVDVALYATITIENGLHAIPGLVEAGACAFKFSTFEANPTRFPRIGDDTLYEAFKLIEPTGLLCGVHNQDQEMTRRNIAKLTEAGDTGPDAFLRAHTPLVENLATARIYELGAETGARAHAVHVSTSRGFEICNMYKRAGHKATVESCVQYFMLNAEEHVPRFGAKVKHYPPIRPKAESDLLWSHLAAGHCDFISSDHVSWGLEKKGDPMIFKNTSGGPGIETLLPALWTGCEEHGLSPTIVVKQLCEGPAKAFLLADKGRLEAGADADITVLEPGRFIHDPSKSLAAVKWSSMEGREFRVRVAATYVRGQLAWDGKEIRNKAGDGRFLRPAA</sequence>
<feature type="domain" description="Amidohydrolase-related" evidence="1">
    <location>
        <begin position="52"/>
        <end position="427"/>
    </location>
</feature>
<reference evidence="3 5" key="2">
    <citation type="submission" date="2017-02" db="EMBL/GenBank/DDBJ databases">
        <authorList>
            <person name="Peterson S.W."/>
        </authorList>
    </citation>
    <scope>NUCLEOTIDE SEQUENCE [LARGE SCALE GENOMIC DNA]</scope>
    <source>
        <strain evidence="3 5">DSM 9653</strain>
    </source>
</reference>
<dbReference type="InterPro" id="IPR050138">
    <property type="entry name" value="DHOase/Allantoinase_Hydrolase"/>
</dbReference>
<dbReference type="STRING" id="53254.SAMN05660750_02117"/>
<dbReference type="AlphaFoldDB" id="A0A0Q3KGD0"/>
<dbReference type="PANTHER" id="PTHR43668:SF2">
    <property type="entry name" value="ALLANTOINASE"/>
    <property type="match status" value="1"/>
</dbReference>
<evidence type="ECO:0000313" key="2">
    <source>
        <dbReference type="EMBL" id="KQK28843.1"/>
    </source>
</evidence>
<evidence type="ECO:0000313" key="3">
    <source>
        <dbReference type="EMBL" id="SKB72822.1"/>
    </source>
</evidence>
<evidence type="ECO:0000313" key="5">
    <source>
        <dbReference type="Proteomes" id="UP000190130"/>
    </source>
</evidence>
<dbReference type="Proteomes" id="UP000190130">
    <property type="component" value="Unassembled WGS sequence"/>
</dbReference>
<dbReference type="EMBL" id="LMAR01000056">
    <property type="protein sequence ID" value="KQK28843.1"/>
    <property type="molecule type" value="Genomic_DNA"/>
</dbReference>
<dbReference type="SUPFAM" id="SSF51556">
    <property type="entry name" value="Metallo-dependent hydrolases"/>
    <property type="match status" value="1"/>
</dbReference>
<dbReference type="InterPro" id="IPR006680">
    <property type="entry name" value="Amidohydro-rel"/>
</dbReference>
<evidence type="ECO:0000313" key="4">
    <source>
        <dbReference type="Proteomes" id="UP000051562"/>
    </source>
</evidence>
<dbReference type="Pfam" id="PF01979">
    <property type="entry name" value="Amidohydro_1"/>
    <property type="match status" value="1"/>
</dbReference>
<dbReference type="RefSeq" id="WP_055729750.1">
    <property type="nucleotide sequence ID" value="NZ_FUYX01000004.1"/>
</dbReference>
<name>A0A0Q3KGD0_9HYPH</name>
<dbReference type="PANTHER" id="PTHR43668">
    <property type="entry name" value="ALLANTOINASE"/>
    <property type="match status" value="1"/>
</dbReference>
<dbReference type="GO" id="GO:0006145">
    <property type="term" value="P:purine nucleobase catabolic process"/>
    <property type="evidence" value="ECO:0007669"/>
    <property type="project" value="TreeGrafter"/>
</dbReference>
<dbReference type="EMBL" id="FUYX01000004">
    <property type="protein sequence ID" value="SKB72822.1"/>
    <property type="molecule type" value="Genomic_DNA"/>
</dbReference>
<dbReference type="GO" id="GO:0005737">
    <property type="term" value="C:cytoplasm"/>
    <property type="evidence" value="ECO:0007669"/>
    <property type="project" value="TreeGrafter"/>
</dbReference>
<dbReference type="Proteomes" id="UP000051562">
    <property type="component" value="Unassembled WGS sequence"/>
</dbReference>
<organism evidence="2 4">
    <name type="scientific">Bosea thiooxidans</name>
    <dbReference type="NCBI Taxonomy" id="53254"/>
    <lineage>
        <taxon>Bacteria</taxon>
        <taxon>Pseudomonadati</taxon>
        <taxon>Pseudomonadota</taxon>
        <taxon>Alphaproteobacteria</taxon>
        <taxon>Hyphomicrobiales</taxon>
        <taxon>Boseaceae</taxon>
        <taxon>Bosea</taxon>
    </lineage>
</organism>
<keyword evidence="4" id="KW-1185">Reference proteome</keyword>
<evidence type="ECO:0000259" key="1">
    <source>
        <dbReference type="Pfam" id="PF01979"/>
    </source>
</evidence>
<protein>
    <submittedName>
        <fullName evidence="2">Allantoinase</fullName>
    </submittedName>
</protein>
<dbReference type="GO" id="GO:0004038">
    <property type="term" value="F:allantoinase activity"/>
    <property type="evidence" value="ECO:0007669"/>
    <property type="project" value="TreeGrafter"/>
</dbReference>
<dbReference type="Gene3D" id="3.20.20.140">
    <property type="entry name" value="Metal-dependent hydrolases"/>
    <property type="match status" value="1"/>
</dbReference>
<reference evidence="2 4" key="1">
    <citation type="submission" date="2015-10" db="EMBL/GenBank/DDBJ databases">
        <title>Draft genome of Bosea thiooxidans.</title>
        <authorList>
            <person name="Wang X."/>
        </authorList>
    </citation>
    <scope>NUCLEOTIDE SEQUENCE [LARGE SCALE GENOMIC DNA]</scope>
    <source>
        <strain evidence="2 4">CGMCC 9174</strain>
    </source>
</reference>
<dbReference type="OrthoDB" id="9775759at2"/>